<keyword evidence="2 6" id="KW-0812">Transmembrane</keyword>
<feature type="transmembrane region" description="Helical" evidence="6">
    <location>
        <begin position="416"/>
        <end position="435"/>
    </location>
</feature>
<gene>
    <name evidence="7" type="ORF">ACET3X_001559</name>
</gene>
<protein>
    <recommendedName>
        <fullName evidence="9">Siderophore iron transporter</fullName>
    </recommendedName>
</protein>
<evidence type="ECO:0000313" key="7">
    <source>
        <dbReference type="EMBL" id="KAL1801217.1"/>
    </source>
</evidence>
<evidence type="ECO:0000313" key="8">
    <source>
        <dbReference type="Proteomes" id="UP001578633"/>
    </source>
</evidence>
<dbReference type="Proteomes" id="UP001578633">
    <property type="component" value="Chromosome 1"/>
</dbReference>
<dbReference type="PANTHER" id="PTHR23501:SF3">
    <property type="entry name" value="MAJOR FACILITATOR SUPERFAMILY (MFS) PROFILE DOMAIN-CONTAINING PROTEIN"/>
    <property type="match status" value="1"/>
</dbReference>
<feature type="transmembrane region" description="Helical" evidence="6">
    <location>
        <begin position="440"/>
        <end position="460"/>
    </location>
</feature>
<dbReference type="SUPFAM" id="SSF103473">
    <property type="entry name" value="MFS general substrate transporter"/>
    <property type="match status" value="2"/>
</dbReference>
<keyword evidence="3 6" id="KW-1133">Transmembrane helix</keyword>
<feature type="transmembrane region" description="Helical" evidence="6">
    <location>
        <begin position="507"/>
        <end position="530"/>
    </location>
</feature>
<evidence type="ECO:0000256" key="2">
    <source>
        <dbReference type="ARBA" id="ARBA00022692"/>
    </source>
</evidence>
<comment type="caution">
    <text evidence="7">The sequence shown here is derived from an EMBL/GenBank/DDBJ whole genome shotgun (WGS) entry which is preliminary data.</text>
</comment>
<dbReference type="InterPro" id="IPR011701">
    <property type="entry name" value="MFS"/>
</dbReference>
<keyword evidence="8" id="KW-1185">Reference proteome</keyword>
<feature type="transmembrane region" description="Helical" evidence="6">
    <location>
        <begin position="466"/>
        <end position="486"/>
    </location>
</feature>
<feature type="transmembrane region" description="Helical" evidence="6">
    <location>
        <begin position="375"/>
        <end position="396"/>
    </location>
</feature>
<dbReference type="EMBL" id="JBHGVX010000001">
    <property type="protein sequence ID" value="KAL1801217.1"/>
    <property type="molecule type" value="Genomic_DNA"/>
</dbReference>
<feature type="transmembrane region" description="Helical" evidence="6">
    <location>
        <begin position="248"/>
        <end position="273"/>
    </location>
</feature>
<feature type="compositionally biased region" description="Basic and acidic residues" evidence="5">
    <location>
        <begin position="44"/>
        <end position="67"/>
    </location>
</feature>
<dbReference type="RefSeq" id="XP_069311801.1">
    <property type="nucleotide sequence ID" value="XM_069446863.1"/>
</dbReference>
<evidence type="ECO:0000256" key="1">
    <source>
        <dbReference type="ARBA" id="ARBA00004141"/>
    </source>
</evidence>
<feature type="transmembrane region" description="Helical" evidence="6">
    <location>
        <begin position="334"/>
        <end position="354"/>
    </location>
</feature>
<evidence type="ECO:0000256" key="4">
    <source>
        <dbReference type="ARBA" id="ARBA00023136"/>
    </source>
</evidence>
<feature type="transmembrane region" description="Helical" evidence="6">
    <location>
        <begin position="216"/>
        <end position="236"/>
    </location>
</feature>
<name>A0ABR3UXP8_9PLEO</name>
<sequence>MGFNFKGLTSSALVSGNTASANADNKDIADVPASYQGHTSMDVARPDEKVGSPRESAMSRESDEELNKVDTTAELGVQQVQAASLIWKKRDLILAYIAMWFIQFFTAYASSTSATLAPYVTSDFQQHSLTALTTVISSIVGGIWKLPYAKILNIWGRPFGLALGVAIYVVGLILMASCNNVKAYCAAQTFFYVGYNSIDFFITVFIADTSKLKNRALFISYASSPWLITTWIYGYGINSITAEGGIGWRWTFGIFAIIAPIVTSPLILLFVVYEGKARKQGLISPRPSRGNFAQTVTYYLREFDAIGLLLLAAGLSLFLLAFNIYTYQAEQWKSPLIICFIVFGALLVVAFGLWEKWGATVTFIPWPLLKNRTVIFTYTMAGSLYVGWYCWDSYFYSLLIVLFDQTEVHATWISNIYTMGSCFICIVYGVALRYYGKLKVYSFFFGVPLTMLGVGLMIKFRQPDENIGYIVMCMIFIAFGGGILVISEQTTLMAVSKQQDFPALLAVESMIVSIGSAIGSTVAGAIWTGVFPVRLAANLPAGDLPDLATIYGSFTVQDSYPVGTPTRDAINLSYGQTQKYMLIAAVCVYCITLFSTACWQNVDVRTMKQRTIGLL</sequence>
<feature type="transmembrane region" description="Helical" evidence="6">
    <location>
        <begin position="189"/>
        <end position="207"/>
    </location>
</feature>
<organism evidence="7 8">
    <name type="scientific">Alternaria dauci</name>
    <dbReference type="NCBI Taxonomy" id="48095"/>
    <lineage>
        <taxon>Eukaryota</taxon>
        <taxon>Fungi</taxon>
        <taxon>Dikarya</taxon>
        <taxon>Ascomycota</taxon>
        <taxon>Pezizomycotina</taxon>
        <taxon>Dothideomycetes</taxon>
        <taxon>Pleosporomycetidae</taxon>
        <taxon>Pleosporales</taxon>
        <taxon>Pleosporineae</taxon>
        <taxon>Pleosporaceae</taxon>
        <taxon>Alternaria</taxon>
        <taxon>Alternaria sect. Porri</taxon>
    </lineage>
</organism>
<feature type="transmembrane region" description="Helical" evidence="6">
    <location>
        <begin position="92"/>
        <end position="109"/>
    </location>
</feature>
<comment type="subcellular location">
    <subcellularLocation>
        <location evidence="1">Membrane</location>
        <topology evidence="1">Multi-pass membrane protein</topology>
    </subcellularLocation>
</comment>
<evidence type="ECO:0008006" key="9">
    <source>
        <dbReference type="Google" id="ProtNLM"/>
    </source>
</evidence>
<evidence type="ECO:0000256" key="6">
    <source>
        <dbReference type="SAM" id="Phobius"/>
    </source>
</evidence>
<dbReference type="GeneID" id="96081881"/>
<dbReference type="PANTHER" id="PTHR23501">
    <property type="entry name" value="MAJOR FACILITATOR SUPERFAMILY"/>
    <property type="match status" value="1"/>
</dbReference>
<dbReference type="Pfam" id="PF07690">
    <property type="entry name" value="MFS_1"/>
    <property type="match status" value="1"/>
</dbReference>
<keyword evidence="4 6" id="KW-0472">Membrane</keyword>
<dbReference type="InterPro" id="IPR036259">
    <property type="entry name" value="MFS_trans_sf"/>
</dbReference>
<dbReference type="Gene3D" id="1.20.1250.20">
    <property type="entry name" value="MFS general substrate transporter like domains"/>
    <property type="match status" value="2"/>
</dbReference>
<accession>A0ABR3UXP8</accession>
<feature type="transmembrane region" description="Helical" evidence="6">
    <location>
        <begin position="580"/>
        <end position="599"/>
    </location>
</feature>
<evidence type="ECO:0000256" key="3">
    <source>
        <dbReference type="ARBA" id="ARBA00022989"/>
    </source>
</evidence>
<reference evidence="7 8" key="1">
    <citation type="submission" date="2024-09" db="EMBL/GenBank/DDBJ databases">
        <title>T2T genomes of carrot and Alternaria dauci and their utility for understanding host-pathogen interaction during carrot leaf blight disease.</title>
        <authorList>
            <person name="Liu W."/>
            <person name="Xu S."/>
            <person name="Ou C."/>
            <person name="Liu X."/>
            <person name="Zhuang F."/>
            <person name="Deng X.W."/>
        </authorList>
    </citation>
    <scope>NUCLEOTIDE SEQUENCE [LARGE SCALE GENOMIC DNA]</scope>
    <source>
        <strain evidence="7 8">A2016</strain>
    </source>
</reference>
<feature type="transmembrane region" description="Helical" evidence="6">
    <location>
        <begin position="129"/>
        <end position="147"/>
    </location>
</feature>
<feature type="transmembrane region" description="Helical" evidence="6">
    <location>
        <begin position="159"/>
        <end position="177"/>
    </location>
</feature>
<feature type="region of interest" description="Disordered" evidence="5">
    <location>
        <begin position="37"/>
        <end position="67"/>
    </location>
</feature>
<proteinExistence type="predicted"/>
<evidence type="ECO:0000256" key="5">
    <source>
        <dbReference type="SAM" id="MobiDB-lite"/>
    </source>
</evidence>
<feature type="transmembrane region" description="Helical" evidence="6">
    <location>
        <begin position="308"/>
        <end position="328"/>
    </location>
</feature>